<evidence type="ECO:0000313" key="2">
    <source>
        <dbReference type="Proteomes" id="UP000187203"/>
    </source>
</evidence>
<organism evidence="1 2">
    <name type="scientific">Corchorus olitorius</name>
    <dbReference type="NCBI Taxonomy" id="93759"/>
    <lineage>
        <taxon>Eukaryota</taxon>
        <taxon>Viridiplantae</taxon>
        <taxon>Streptophyta</taxon>
        <taxon>Embryophyta</taxon>
        <taxon>Tracheophyta</taxon>
        <taxon>Spermatophyta</taxon>
        <taxon>Magnoliopsida</taxon>
        <taxon>eudicotyledons</taxon>
        <taxon>Gunneridae</taxon>
        <taxon>Pentapetalae</taxon>
        <taxon>rosids</taxon>
        <taxon>malvids</taxon>
        <taxon>Malvales</taxon>
        <taxon>Malvaceae</taxon>
        <taxon>Grewioideae</taxon>
        <taxon>Apeibeae</taxon>
        <taxon>Corchorus</taxon>
    </lineage>
</organism>
<dbReference type="Proteomes" id="UP000187203">
    <property type="component" value="Unassembled WGS sequence"/>
</dbReference>
<dbReference type="PANTHER" id="PTHR46951:SF2">
    <property type="entry name" value="BED-TYPE DOMAIN-CONTAINING PROTEIN"/>
    <property type="match status" value="1"/>
</dbReference>
<protein>
    <submittedName>
        <fullName evidence="1">DNA binding protein</fullName>
    </submittedName>
</protein>
<dbReference type="PANTHER" id="PTHR46951">
    <property type="entry name" value="BED-TYPE DOMAIN-CONTAINING PROTEIN"/>
    <property type="match status" value="1"/>
</dbReference>
<proteinExistence type="predicted"/>
<keyword evidence="2" id="KW-1185">Reference proteome</keyword>
<dbReference type="OrthoDB" id="645489at2759"/>
<dbReference type="AlphaFoldDB" id="A0A1R3KMT5"/>
<reference evidence="2" key="1">
    <citation type="submission" date="2013-09" db="EMBL/GenBank/DDBJ databases">
        <title>Corchorus olitorius genome sequencing.</title>
        <authorList>
            <person name="Alam M."/>
            <person name="Haque M.S."/>
            <person name="Islam M.S."/>
            <person name="Emdad E.M."/>
            <person name="Islam M.M."/>
            <person name="Ahmed B."/>
            <person name="Halim A."/>
            <person name="Hossen Q.M.M."/>
            <person name="Hossain M.Z."/>
            <person name="Ahmed R."/>
            <person name="Khan M.M."/>
            <person name="Islam R."/>
            <person name="Rashid M.M."/>
            <person name="Khan S.A."/>
            <person name="Rahman M.S."/>
            <person name="Alam M."/>
            <person name="Yahiya A.S."/>
            <person name="Khan M.S."/>
            <person name="Azam M.S."/>
            <person name="Haque T."/>
            <person name="Lashkar M.Z.H."/>
            <person name="Akhand A.I."/>
            <person name="Morshed G."/>
            <person name="Roy S."/>
            <person name="Uddin K.S."/>
            <person name="Rabeya T."/>
            <person name="Hossain A.S."/>
            <person name="Chowdhury A."/>
            <person name="Snigdha A.R."/>
            <person name="Mortoza M.S."/>
            <person name="Matin S.A."/>
            <person name="Hoque S.M.E."/>
            <person name="Islam M.K."/>
            <person name="Roy D.K."/>
            <person name="Haider R."/>
            <person name="Moosa M.M."/>
            <person name="Elias S.M."/>
            <person name="Hasan A.M."/>
            <person name="Jahan S."/>
            <person name="Shafiuddin M."/>
            <person name="Mahmood N."/>
            <person name="Shommy N.S."/>
        </authorList>
    </citation>
    <scope>NUCLEOTIDE SEQUENCE [LARGE SCALE GENOMIC DNA]</scope>
    <source>
        <strain evidence="2">cv. O-4</strain>
    </source>
</reference>
<comment type="caution">
    <text evidence="1">The sequence shown here is derived from an EMBL/GenBank/DDBJ whole genome shotgun (WGS) entry which is preliminary data.</text>
</comment>
<gene>
    <name evidence="1" type="ORF">COLO4_06508</name>
</gene>
<evidence type="ECO:0000313" key="1">
    <source>
        <dbReference type="EMBL" id="OMP08405.1"/>
    </source>
</evidence>
<dbReference type="STRING" id="93759.A0A1R3KMT5"/>
<accession>A0A1R3KMT5</accession>
<name>A0A1R3KMT5_9ROSI</name>
<dbReference type="EMBL" id="AWUE01012742">
    <property type="protein sequence ID" value="OMP08405.1"/>
    <property type="molecule type" value="Genomic_DNA"/>
</dbReference>
<sequence length="215" mass="24034">MEFIFDEFKVFKGGGIHRIKEHLAGQKGNASTCLRVPADVRILMQESLDGVVVKKRKKQKIADEITNVNPISSEIDTFTNHVVDVNTGLLMLGEPDTVEASSSMLVSREGTSNVSGDRRKRGRVTRSATNFTTLKRMVDLQSNLQNMVTSQEWMDCLYSKKPGGLEMLDIVKKLVPDVNVQVKISKEMNSYKDAVGDFGRKMAVRARDTLLPGEW</sequence>